<evidence type="ECO:0000313" key="11">
    <source>
        <dbReference type="Proteomes" id="UP000195521"/>
    </source>
</evidence>
<evidence type="ECO:0000256" key="2">
    <source>
        <dbReference type="ARBA" id="ARBA00022527"/>
    </source>
</evidence>
<keyword evidence="2 10" id="KW-0723">Serine/threonine-protein kinase</keyword>
<dbReference type="PROSITE" id="PS00107">
    <property type="entry name" value="PROTEIN_KINASE_ATP"/>
    <property type="match status" value="1"/>
</dbReference>
<feature type="domain" description="Protein kinase" evidence="9">
    <location>
        <begin position="498"/>
        <end position="751"/>
    </location>
</feature>
<accession>A0A1Y1JR94</accession>
<dbReference type="EMBL" id="BDQF01000013">
    <property type="protein sequence ID" value="GAW82544.1"/>
    <property type="molecule type" value="Genomic_DNA"/>
</dbReference>
<feature type="region of interest" description="Disordered" evidence="8">
    <location>
        <begin position="880"/>
        <end position="903"/>
    </location>
</feature>
<evidence type="ECO:0000256" key="5">
    <source>
        <dbReference type="ARBA" id="ARBA00022777"/>
    </source>
</evidence>
<dbReference type="PANTHER" id="PTHR24346:SF82">
    <property type="entry name" value="KP78A-RELATED"/>
    <property type="match status" value="1"/>
</dbReference>
<dbReference type="CDD" id="cd14003">
    <property type="entry name" value="STKc_AMPK-like"/>
    <property type="match status" value="1"/>
</dbReference>
<evidence type="ECO:0000256" key="1">
    <source>
        <dbReference type="ARBA" id="ARBA00011245"/>
    </source>
</evidence>
<reference evidence="11" key="1">
    <citation type="submission" date="2017-04" db="EMBL/GenBank/DDBJ databases">
        <title>Plasmodium gonderi genome.</title>
        <authorList>
            <person name="Arisue N."/>
            <person name="Honma H."/>
            <person name="Kawai S."/>
            <person name="Tougan T."/>
            <person name="Tanabe K."/>
            <person name="Horii T."/>
        </authorList>
    </citation>
    <scope>NUCLEOTIDE SEQUENCE [LARGE SCALE GENOMIC DNA]</scope>
    <source>
        <strain evidence="11">ATCC 30045</strain>
    </source>
</reference>
<evidence type="ECO:0000313" key="10">
    <source>
        <dbReference type="EMBL" id="GAW82544.1"/>
    </source>
</evidence>
<keyword evidence="11" id="KW-1185">Reference proteome</keyword>
<feature type="compositionally biased region" description="Low complexity" evidence="8">
    <location>
        <begin position="884"/>
        <end position="901"/>
    </location>
</feature>
<dbReference type="Pfam" id="PF00069">
    <property type="entry name" value="Pkinase"/>
    <property type="match status" value="1"/>
</dbReference>
<dbReference type="InterPro" id="IPR000719">
    <property type="entry name" value="Prot_kinase_dom"/>
</dbReference>
<name>A0A1Y1JR94_PLAGO</name>
<dbReference type="FunFam" id="3.30.200.20:FF:000042">
    <property type="entry name" value="Aurora kinase A"/>
    <property type="match status" value="1"/>
</dbReference>
<keyword evidence="5 10" id="KW-0418">Kinase</keyword>
<comment type="subunit">
    <text evidence="1">Monomer.</text>
</comment>
<organism evidence="10 11">
    <name type="scientific">Plasmodium gonderi</name>
    <dbReference type="NCBI Taxonomy" id="77519"/>
    <lineage>
        <taxon>Eukaryota</taxon>
        <taxon>Sar</taxon>
        <taxon>Alveolata</taxon>
        <taxon>Apicomplexa</taxon>
        <taxon>Aconoidasida</taxon>
        <taxon>Haemosporida</taxon>
        <taxon>Plasmodiidae</taxon>
        <taxon>Plasmodium</taxon>
        <taxon>Plasmodium (Plasmodium)</taxon>
    </lineage>
</organism>
<evidence type="ECO:0000256" key="7">
    <source>
        <dbReference type="PROSITE-ProRule" id="PRU10141"/>
    </source>
</evidence>
<sequence length="923" mass="108275">MSIQIKRYVCLTEGKKHVPIIPLEKNKQNSNCNMQAQTKHVNYFLEIKKNNKKLEQPWLHKKEKKKKETISPLNKNACTLICKINKDEFQVNGNKKVKGANPLHAYNNTLHMMIKKQERSSTCKFTHIHEVDNNKMSFRQVLKCKEISDNQRGVDSKANIRKIKCLKSVPIWKTNETIKKDHFNEEPKSGINTKQKHSSNMERKIVQTHIHKTATNGGGEEKCQHGNKYLRQEIRGIFSHRPSAVFKNKMKENSAKGNQNFHFKEEMKEKNELYNKCHNGNGVKGILFRSDGRQKNKDSSKRIECKNEEINTTTCRYVKKSEEYQKLFNLKLNNGNTYTHKKISHECRLKKGAEKNRFIRKIENVTCIESELGDVKINRERFESINGLRKCKVNTILLSKSWMKKRIIEKLASFNWGGKKRGTLHSDVTGRFSPNDENCNEMLPNKKQIYEKQLYEDTETGQSAMKMDTGERGVEMGPLKRYKIIALKQKNKGLRNNYIIIKKIGKGTFGKVCLGIHIHTQEMVAIKILNKKRLKRLISYDKIMKEIEIHQQMNHNHICQFYEVYENRKNIYMILEYVSNGDLLTYIYKNKKRINEDTTRRIFYQLISAVDYLHKLNVVHRDLKPENILLDDNENIKLIDFGLSTVYKKNNLLTTSCGSPFYTSPEILLGNKYHGELTDVWSLGVILFLLLNRKLPFNHSKLNILFQKIIKGLLHFEPYISESAKNLIRNMLNVNYQKRYSLRDIKRHPWFFTCNMKKGNLTNLYHDSCNLICCNLCLHKISIQNNPHLMRLILNKICKIYTIDVKKVFSDIRKKEKNFVQTAFYLLLNKTIRMLSRHNYFYSHILLISQQYPHQTHEKSELLRNSSGFSMYSTSPALTPSTYNSKNDNNNNNNNNNNSSNVSKYPTIFRNISSFNFLEILQK</sequence>
<dbReference type="GO" id="GO:0005737">
    <property type="term" value="C:cytoplasm"/>
    <property type="evidence" value="ECO:0007669"/>
    <property type="project" value="TreeGrafter"/>
</dbReference>
<dbReference type="OMA" id="RIFYQLI"/>
<dbReference type="AlphaFoldDB" id="A0A1Y1JR94"/>
<dbReference type="GO" id="GO:0005524">
    <property type="term" value="F:ATP binding"/>
    <property type="evidence" value="ECO:0007669"/>
    <property type="project" value="UniProtKB-UniRule"/>
</dbReference>
<evidence type="ECO:0000256" key="6">
    <source>
        <dbReference type="ARBA" id="ARBA00022840"/>
    </source>
</evidence>
<keyword evidence="6 7" id="KW-0067">ATP-binding</keyword>
<dbReference type="PROSITE" id="PS00108">
    <property type="entry name" value="PROTEIN_KINASE_ST"/>
    <property type="match status" value="1"/>
</dbReference>
<gene>
    <name evidence="10" type="ORF">PGO_125420</name>
</gene>
<dbReference type="SUPFAM" id="SSF56112">
    <property type="entry name" value="Protein kinase-like (PK-like)"/>
    <property type="match status" value="1"/>
</dbReference>
<dbReference type="Proteomes" id="UP000195521">
    <property type="component" value="Unassembled WGS sequence"/>
</dbReference>
<dbReference type="PROSITE" id="PS50011">
    <property type="entry name" value="PROTEIN_KINASE_DOM"/>
    <property type="match status" value="1"/>
</dbReference>
<dbReference type="PANTHER" id="PTHR24346">
    <property type="entry name" value="MAP/MICROTUBULE AFFINITY-REGULATING KINASE"/>
    <property type="match status" value="1"/>
</dbReference>
<dbReference type="GeneID" id="39749281"/>
<evidence type="ECO:0000259" key="9">
    <source>
        <dbReference type="PROSITE" id="PS50011"/>
    </source>
</evidence>
<dbReference type="InterPro" id="IPR017441">
    <property type="entry name" value="Protein_kinase_ATP_BS"/>
</dbReference>
<dbReference type="GO" id="GO:0035556">
    <property type="term" value="P:intracellular signal transduction"/>
    <property type="evidence" value="ECO:0007669"/>
    <property type="project" value="TreeGrafter"/>
</dbReference>
<dbReference type="SMART" id="SM00220">
    <property type="entry name" value="S_TKc"/>
    <property type="match status" value="1"/>
</dbReference>
<dbReference type="Gene3D" id="1.10.510.10">
    <property type="entry name" value="Transferase(Phosphotransferase) domain 1"/>
    <property type="match status" value="1"/>
</dbReference>
<evidence type="ECO:0000256" key="4">
    <source>
        <dbReference type="ARBA" id="ARBA00022741"/>
    </source>
</evidence>
<dbReference type="InterPro" id="IPR011009">
    <property type="entry name" value="Kinase-like_dom_sf"/>
</dbReference>
<dbReference type="GO" id="GO:0004674">
    <property type="term" value="F:protein serine/threonine kinase activity"/>
    <property type="evidence" value="ECO:0007669"/>
    <property type="project" value="UniProtKB-KW"/>
</dbReference>
<dbReference type="OrthoDB" id="193931at2759"/>
<keyword evidence="3" id="KW-0808">Transferase</keyword>
<keyword evidence="4 7" id="KW-0547">Nucleotide-binding</keyword>
<dbReference type="InterPro" id="IPR008271">
    <property type="entry name" value="Ser/Thr_kinase_AS"/>
</dbReference>
<feature type="binding site" evidence="7">
    <location>
        <position position="527"/>
    </location>
    <ligand>
        <name>ATP</name>
        <dbReference type="ChEBI" id="CHEBI:30616"/>
    </ligand>
</feature>
<evidence type="ECO:0000256" key="8">
    <source>
        <dbReference type="SAM" id="MobiDB-lite"/>
    </source>
</evidence>
<comment type="caution">
    <text evidence="10">The sequence shown here is derived from an EMBL/GenBank/DDBJ whole genome shotgun (WGS) entry which is preliminary data.</text>
</comment>
<dbReference type="RefSeq" id="XP_028545133.1">
    <property type="nucleotide sequence ID" value="XM_028689332.1"/>
</dbReference>
<proteinExistence type="predicted"/>
<dbReference type="FunFam" id="1.10.510.10:FF:000571">
    <property type="entry name" value="Maternal embryonic leucine zipper kinase"/>
    <property type="match status" value="1"/>
</dbReference>
<protein>
    <submittedName>
        <fullName evidence="10">Serine/threonine protein kinase</fullName>
    </submittedName>
</protein>
<evidence type="ECO:0000256" key="3">
    <source>
        <dbReference type="ARBA" id="ARBA00022679"/>
    </source>
</evidence>